<dbReference type="InterPro" id="IPR050285">
    <property type="entry name" value="STE20_Ser/Thr_kinase"/>
</dbReference>
<dbReference type="SMART" id="SM00220">
    <property type="entry name" value="S_TKc"/>
    <property type="match status" value="1"/>
</dbReference>
<keyword evidence="2" id="KW-0418">Kinase</keyword>
<accession>A0A8I3AGP0</accession>
<dbReference type="GO" id="GO:0004672">
    <property type="term" value="F:protein kinase activity"/>
    <property type="evidence" value="ECO:0007669"/>
    <property type="project" value="InterPro"/>
</dbReference>
<protein>
    <submittedName>
        <fullName evidence="2">Serine/threonine-protein kinase OSR1 like</fullName>
    </submittedName>
</protein>
<dbReference type="GO" id="GO:0043408">
    <property type="term" value="P:regulation of MAPK cascade"/>
    <property type="evidence" value="ECO:0007669"/>
    <property type="project" value="TreeGrafter"/>
</dbReference>
<dbReference type="AlphaFoldDB" id="A0A8I3AGP0"/>
<evidence type="ECO:0000259" key="1">
    <source>
        <dbReference type="PROSITE" id="PS50011"/>
    </source>
</evidence>
<dbReference type="OrthoDB" id="4849113at2759"/>
<dbReference type="Proteomes" id="UP000689129">
    <property type="component" value="Unassembled WGS sequence"/>
</dbReference>
<dbReference type="EMBL" id="JAEMWZ010000469">
    <property type="protein sequence ID" value="KAG7115872.1"/>
    <property type="molecule type" value="Genomic_DNA"/>
</dbReference>
<feature type="domain" description="Protein kinase" evidence="1">
    <location>
        <begin position="31"/>
        <end position="308"/>
    </location>
</feature>
<comment type="caution">
    <text evidence="2">The sequence shown here is derived from an EMBL/GenBank/DDBJ whole genome shotgun (WGS) entry which is preliminary data.</text>
</comment>
<proteinExistence type="predicted"/>
<dbReference type="GO" id="GO:0035556">
    <property type="term" value="P:intracellular signal transduction"/>
    <property type="evidence" value="ECO:0007669"/>
    <property type="project" value="TreeGrafter"/>
</dbReference>
<dbReference type="PANTHER" id="PTHR48015:SF16">
    <property type="entry name" value="SERINE_THREONINE-PROTEIN KINASE SULU"/>
    <property type="match status" value="1"/>
</dbReference>
<dbReference type="PROSITE" id="PS50011">
    <property type="entry name" value="PROTEIN_KINASE_DOM"/>
    <property type="match status" value="1"/>
</dbReference>
<name>A0A8I3AGP0_VERLO</name>
<dbReference type="Pfam" id="PF00069">
    <property type="entry name" value="Pkinase"/>
    <property type="match status" value="1"/>
</dbReference>
<reference evidence="2" key="1">
    <citation type="journal article" date="2021" name="Mol. Plant Pathol.">
        <title>A 20-kb lineage-specific genomic region tames virulence in pathogenic amphidiploid Verticillium longisporum.</title>
        <authorList>
            <person name="Harting R."/>
            <person name="Starke J."/>
            <person name="Kusch H."/>
            <person name="Poggeler S."/>
            <person name="Maurus I."/>
            <person name="Schluter R."/>
            <person name="Landesfeind M."/>
            <person name="Bulla I."/>
            <person name="Nowrousian M."/>
            <person name="de Jonge R."/>
            <person name="Stahlhut G."/>
            <person name="Hoff K.J."/>
            <person name="Asshauer K.P."/>
            <person name="Thurmer A."/>
            <person name="Stanke M."/>
            <person name="Daniel R."/>
            <person name="Morgenstern B."/>
            <person name="Thomma B.P.H.J."/>
            <person name="Kronstad J.W."/>
            <person name="Braus-Stromeyer S.A."/>
            <person name="Braus G.H."/>
        </authorList>
    </citation>
    <scope>NUCLEOTIDE SEQUENCE</scope>
    <source>
        <strain evidence="2">Vl32</strain>
    </source>
</reference>
<evidence type="ECO:0000313" key="2">
    <source>
        <dbReference type="EMBL" id="KAG7115872.1"/>
    </source>
</evidence>
<organism evidence="2 3">
    <name type="scientific">Verticillium longisporum</name>
    <name type="common">Verticillium dahliae var. longisporum</name>
    <dbReference type="NCBI Taxonomy" id="100787"/>
    <lineage>
        <taxon>Eukaryota</taxon>
        <taxon>Fungi</taxon>
        <taxon>Dikarya</taxon>
        <taxon>Ascomycota</taxon>
        <taxon>Pezizomycotina</taxon>
        <taxon>Sordariomycetes</taxon>
        <taxon>Hypocreomycetidae</taxon>
        <taxon>Glomerellales</taxon>
        <taxon>Plectosphaerellaceae</taxon>
        <taxon>Verticillium</taxon>
    </lineage>
</organism>
<gene>
    <name evidence="2" type="ORF">HYQ45_016196</name>
</gene>
<dbReference type="GO" id="GO:0005524">
    <property type="term" value="F:ATP binding"/>
    <property type="evidence" value="ECO:0007669"/>
    <property type="project" value="InterPro"/>
</dbReference>
<dbReference type="InterPro" id="IPR000719">
    <property type="entry name" value="Prot_kinase_dom"/>
</dbReference>
<dbReference type="PANTHER" id="PTHR48015">
    <property type="entry name" value="SERINE/THREONINE-PROTEIN KINASE TAO"/>
    <property type="match status" value="1"/>
</dbReference>
<sequence>MSDTKRHTRFIEAPSAVVVGGVVTGLNTNHGTPHPTLVDGEVGKAPKAEEKPPPLHTRFQIKPASESHEPKPLPLIAGSPWKHYDAHYRIKLGYSFGVVTPRDGPCLPRMIRAITGPNSEEHIQRFHQLCHPNIVKAMEAYDCPVDGSFLVSEFMLTFLRHLCQAPIYPNEPQLSSILHQVLSGLDFLLKNDLVHEEVSVGNVLINSDGSVKICDMDRCQRAGDAAKLLDSFSRLQMRLMDKEKDESDTIGLTRLGNWSDEALDMFTNAISGSAVKELLGHPFMNKRDQAQLMWLVPYVSMTAFHSTD</sequence>
<evidence type="ECO:0000313" key="3">
    <source>
        <dbReference type="Proteomes" id="UP000689129"/>
    </source>
</evidence>
<keyword evidence="2" id="KW-0808">Transferase</keyword>